<dbReference type="EMBL" id="QEAO01000090">
    <property type="protein sequence ID" value="TPX30168.1"/>
    <property type="molecule type" value="Genomic_DNA"/>
</dbReference>
<evidence type="ECO:0000256" key="3">
    <source>
        <dbReference type="ARBA" id="ARBA00022989"/>
    </source>
</evidence>
<evidence type="ECO:0000256" key="4">
    <source>
        <dbReference type="ARBA" id="ARBA00023136"/>
    </source>
</evidence>
<dbReference type="OrthoDB" id="422206at2759"/>
<feature type="transmembrane region" description="Helical" evidence="5">
    <location>
        <begin position="248"/>
        <end position="269"/>
    </location>
</feature>
<evidence type="ECO:0000256" key="2">
    <source>
        <dbReference type="ARBA" id="ARBA00022692"/>
    </source>
</evidence>
<name>A0A507BRL3_9FUNG</name>
<feature type="transmembrane region" description="Helical" evidence="5">
    <location>
        <begin position="200"/>
        <end position="216"/>
    </location>
</feature>
<evidence type="ECO:0000313" key="7">
    <source>
        <dbReference type="Proteomes" id="UP000319731"/>
    </source>
</evidence>
<feature type="transmembrane region" description="Helical" evidence="5">
    <location>
        <begin position="167"/>
        <end position="188"/>
    </location>
</feature>
<reference evidence="6 7" key="1">
    <citation type="journal article" date="2019" name="Sci. Rep.">
        <title>Comparative genomics of chytrid fungi reveal insights into the obligate biotrophic and pathogenic lifestyle of Synchytrium endobioticum.</title>
        <authorList>
            <person name="van de Vossenberg B.T.L.H."/>
            <person name="Warris S."/>
            <person name="Nguyen H.D.T."/>
            <person name="van Gent-Pelzer M.P.E."/>
            <person name="Joly D.L."/>
            <person name="van de Geest H.C."/>
            <person name="Bonants P.J.M."/>
            <person name="Smith D.S."/>
            <person name="Levesque C.A."/>
            <person name="van der Lee T.A.J."/>
        </authorList>
    </citation>
    <scope>NUCLEOTIDE SEQUENCE [LARGE SCALE GENOMIC DNA]</scope>
    <source>
        <strain evidence="6 7">JEL517</strain>
    </source>
</reference>
<dbReference type="RefSeq" id="XP_031021892.1">
    <property type="nucleotide sequence ID" value="XM_031172128.1"/>
</dbReference>
<evidence type="ECO:0000256" key="5">
    <source>
        <dbReference type="SAM" id="Phobius"/>
    </source>
</evidence>
<gene>
    <name evidence="6" type="ORF">SmJEL517_g06202</name>
</gene>
<evidence type="ECO:0000313" key="6">
    <source>
        <dbReference type="EMBL" id="TPX30168.1"/>
    </source>
</evidence>
<dbReference type="SUPFAM" id="SSF103473">
    <property type="entry name" value="MFS general substrate transporter"/>
    <property type="match status" value="1"/>
</dbReference>
<keyword evidence="4 5" id="KW-0472">Membrane</keyword>
<dbReference type="GO" id="GO:0016020">
    <property type="term" value="C:membrane"/>
    <property type="evidence" value="ECO:0007669"/>
    <property type="project" value="UniProtKB-SubCell"/>
</dbReference>
<dbReference type="AlphaFoldDB" id="A0A507BRL3"/>
<organism evidence="6 7">
    <name type="scientific">Synchytrium microbalum</name>
    <dbReference type="NCBI Taxonomy" id="1806994"/>
    <lineage>
        <taxon>Eukaryota</taxon>
        <taxon>Fungi</taxon>
        <taxon>Fungi incertae sedis</taxon>
        <taxon>Chytridiomycota</taxon>
        <taxon>Chytridiomycota incertae sedis</taxon>
        <taxon>Chytridiomycetes</taxon>
        <taxon>Synchytriales</taxon>
        <taxon>Synchytriaceae</taxon>
        <taxon>Synchytrium</taxon>
    </lineage>
</organism>
<accession>A0A507BRL3</accession>
<dbReference type="GO" id="GO:0022857">
    <property type="term" value="F:transmembrane transporter activity"/>
    <property type="evidence" value="ECO:0007669"/>
    <property type="project" value="InterPro"/>
</dbReference>
<dbReference type="InterPro" id="IPR036259">
    <property type="entry name" value="MFS_trans_sf"/>
</dbReference>
<feature type="transmembrane region" description="Helical" evidence="5">
    <location>
        <begin position="404"/>
        <end position="426"/>
    </location>
</feature>
<dbReference type="Pfam" id="PF07690">
    <property type="entry name" value="MFS_1"/>
    <property type="match status" value="1"/>
</dbReference>
<dbReference type="PANTHER" id="PTHR10924:SF6">
    <property type="entry name" value="SOLUTE CARRIER FAMILY 49 MEMBER A3"/>
    <property type="match status" value="1"/>
</dbReference>
<feature type="transmembrane region" description="Helical" evidence="5">
    <location>
        <begin position="284"/>
        <end position="305"/>
    </location>
</feature>
<evidence type="ECO:0008006" key="8">
    <source>
        <dbReference type="Google" id="ProtNLM"/>
    </source>
</evidence>
<dbReference type="InterPro" id="IPR011701">
    <property type="entry name" value="MFS"/>
</dbReference>
<sequence length="453" mass="48181">MVSGIKWFKNPTPQEKMVAPVPIPAGEFRVYRTRWPALIILFLQNMGTGVSTGYFASVTNLLASYYQVAEFQINLFSIMNFAFFIPASFAAAALLDKQGLRASCITGSSLNILGTLLFLISNYVPNPYVAALCGQIIAAMAQPFLFNATTKLAALWFGEKERTLANTLSSIGNPIGIAAIVGLAPSIMNGDPNNTPTLNIVLFVTCTCLGLTSLATRNKPPTPPTPSADEVTEKFFAGLVNTLSNGQFWVLMAVFGLVVGMFNTLVTYISDLAVPYGFTNDEAGVIGVLAIATGLVTAGVVGAILDQTKGHKIAIKAHSFVAAVGMIFFVLALQYQSTPLVYIGATLIGGGGFPLIPIILELGVECTYPVDEGTSSGLLWMISNLSGVIFVIVAAHLRTSDGKMFNSAIMLAVIAGVAFLMSWLYTATSRRVALEKAVDEEVERSRNSITASA</sequence>
<dbReference type="PANTHER" id="PTHR10924">
    <property type="entry name" value="MAJOR FACILITATOR SUPERFAMILY PROTEIN-RELATED"/>
    <property type="match status" value="1"/>
</dbReference>
<keyword evidence="3 5" id="KW-1133">Transmembrane helix</keyword>
<dbReference type="GeneID" id="42007425"/>
<keyword evidence="7" id="KW-1185">Reference proteome</keyword>
<protein>
    <recommendedName>
        <fullName evidence="8">Major facilitator superfamily (MFS) profile domain-containing protein</fullName>
    </recommendedName>
</protein>
<feature type="transmembrane region" description="Helical" evidence="5">
    <location>
        <begin position="35"/>
        <end position="55"/>
    </location>
</feature>
<feature type="transmembrane region" description="Helical" evidence="5">
    <location>
        <begin position="317"/>
        <end position="335"/>
    </location>
</feature>
<evidence type="ECO:0000256" key="1">
    <source>
        <dbReference type="ARBA" id="ARBA00004141"/>
    </source>
</evidence>
<feature type="transmembrane region" description="Helical" evidence="5">
    <location>
        <begin position="102"/>
        <end position="121"/>
    </location>
</feature>
<dbReference type="InterPro" id="IPR049680">
    <property type="entry name" value="FLVCR1-2_SLC49-like"/>
</dbReference>
<comment type="subcellular location">
    <subcellularLocation>
        <location evidence="1">Membrane</location>
        <topology evidence="1">Multi-pass membrane protein</topology>
    </subcellularLocation>
</comment>
<proteinExistence type="predicted"/>
<feature type="transmembrane region" description="Helical" evidence="5">
    <location>
        <begin position="341"/>
        <end position="364"/>
    </location>
</feature>
<feature type="transmembrane region" description="Helical" evidence="5">
    <location>
        <begin position="75"/>
        <end position="95"/>
    </location>
</feature>
<dbReference type="Proteomes" id="UP000319731">
    <property type="component" value="Unassembled WGS sequence"/>
</dbReference>
<feature type="transmembrane region" description="Helical" evidence="5">
    <location>
        <begin position="376"/>
        <end position="398"/>
    </location>
</feature>
<keyword evidence="2 5" id="KW-0812">Transmembrane</keyword>
<comment type="caution">
    <text evidence="6">The sequence shown here is derived from an EMBL/GenBank/DDBJ whole genome shotgun (WGS) entry which is preliminary data.</text>
</comment>
<dbReference type="Gene3D" id="1.20.1250.20">
    <property type="entry name" value="MFS general substrate transporter like domains"/>
    <property type="match status" value="1"/>
</dbReference>